<feature type="region of interest" description="Disordered" evidence="1">
    <location>
        <begin position="219"/>
        <end position="258"/>
    </location>
</feature>
<sequence length="258" mass="29702">MSPRRARDQDDDAPPPTPPRQLTRYERASVDMLSGITKMLERQAERSGKSHEEDVAERFHKQGPKEFAGTTDLLVAEEWIRSLETIFSYMGLQDADKVRCAIFMMKVLDYILPSSPLLPTPPPPRRRRQTCSDRSGEEIPSVKSSSCFLVQTDEGIGIPVMVRIMRPTQPTVEVLIYSEKLRQFTDGLRPYICHDVNMADMNTYMDTVNRAYWSERGRKDMRDDFQRKKQLQQPTKGQSSQQPMKRPFQGPHKAPQGQ</sequence>
<gene>
    <name evidence="2" type="ORF">F511_41168</name>
</gene>
<feature type="region of interest" description="Disordered" evidence="1">
    <location>
        <begin position="117"/>
        <end position="139"/>
    </location>
</feature>
<dbReference type="AlphaFoldDB" id="A0A2Z7B5D0"/>
<dbReference type="EMBL" id="KV010789">
    <property type="protein sequence ID" value="KZV26919.1"/>
    <property type="molecule type" value="Genomic_DNA"/>
</dbReference>
<feature type="compositionally biased region" description="Polar residues" evidence="1">
    <location>
        <begin position="231"/>
        <end position="243"/>
    </location>
</feature>
<evidence type="ECO:0000256" key="1">
    <source>
        <dbReference type="SAM" id="MobiDB-lite"/>
    </source>
</evidence>
<accession>A0A2Z7B5D0</accession>
<feature type="region of interest" description="Disordered" evidence="1">
    <location>
        <begin position="1"/>
        <end position="28"/>
    </location>
</feature>
<evidence type="ECO:0000313" key="3">
    <source>
        <dbReference type="Proteomes" id="UP000250235"/>
    </source>
</evidence>
<reference evidence="2 3" key="1">
    <citation type="journal article" date="2015" name="Proc. Natl. Acad. Sci. U.S.A.">
        <title>The resurrection genome of Boea hygrometrica: A blueprint for survival of dehydration.</title>
        <authorList>
            <person name="Xiao L."/>
            <person name="Yang G."/>
            <person name="Zhang L."/>
            <person name="Yang X."/>
            <person name="Zhao S."/>
            <person name="Ji Z."/>
            <person name="Zhou Q."/>
            <person name="Hu M."/>
            <person name="Wang Y."/>
            <person name="Chen M."/>
            <person name="Xu Y."/>
            <person name="Jin H."/>
            <person name="Xiao X."/>
            <person name="Hu G."/>
            <person name="Bao F."/>
            <person name="Hu Y."/>
            <person name="Wan P."/>
            <person name="Li L."/>
            <person name="Deng X."/>
            <person name="Kuang T."/>
            <person name="Xiang C."/>
            <person name="Zhu J.K."/>
            <person name="Oliver M.J."/>
            <person name="He Y."/>
        </authorList>
    </citation>
    <scope>NUCLEOTIDE SEQUENCE [LARGE SCALE GENOMIC DNA]</scope>
    <source>
        <strain evidence="3">cv. XS01</strain>
    </source>
</reference>
<organism evidence="2 3">
    <name type="scientific">Dorcoceras hygrometricum</name>
    <dbReference type="NCBI Taxonomy" id="472368"/>
    <lineage>
        <taxon>Eukaryota</taxon>
        <taxon>Viridiplantae</taxon>
        <taxon>Streptophyta</taxon>
        <taxon>Embryophyta</taxon>
        <taxon>Tracheophyta</taxon>
        <taxon>Spermatophyta</taxon>
        <taxon>Magnoliopsida</taxon>
        <taxon>eudicotyledons</taxon>
        <taxon>Gunneridae</taxon>
        <taxon>Pentapetalae</taxon>
        <taxon>asterids</taxon>
        <taxon>lamiids</taxon>
        <taxon>Lamiales</taxon>
        <taxon>Gesneriaceae</taxon>
        <taxon>Didymocarpoideae</taxon>
        <taxon>Trichosporeae</taxon>
        <taxon>Loxocarpinae</taxon>
        <taxon>Dorcoceras</taxon>
    </lineage>
</organism>
<keyword evidence="3" id="KW-1185">Reference proteome</keyword>
<name>A0A2Z7B5D0_9LAMI</name>
<protein>
    <submittedName>
        <fullName evidence="2">Uncharacterized protein</fullName>
    </submittedName>
</protein>
<proteinExistence type="predicted"/>
<dbReference type="Proteomes" id="UP000250235">
    <property type="component" value="Unassembled WGS sequence"/>
</dbReference>
<evidence type="ECO:0000313" key="2">
    <source>
        <dbReference type="EMBL" id="KZV26919.1"/>
    </source>
</evidence>